<dbReference type="InterPro" id="IPR014743">
    <property type="entry name" value="Cl-channel_core"/>
</dbReference>
<dbReference type="SUPFAM" id="SSF81340">
    <property type="entry name" value="Clc chloride channel"/>
    <property type="match status" value="1"/>
</dbReference>
<evidence type="ECO:0000256" key="3">
    <source>
        <dbReference type="ARBA" id="ARBA00022989"/>
    </source>
</evidence>
<gene>
    <name evidence="6" type="ORF">P7H46_00560</name>
</gene>
<keyword evidence="3 5" id="KW-1133">Transmembrane helix</keyword>
<dbReference type="InterPro" id="IPR050368">
    <property type="entry name" value="ClC-type_chloride_channel"/>
</dbReference>
<organism evidence="6 7">
    <name type="scientific">Enterococcus pseudoavium</name>
    <dbReference type="NCBI Taxonomy" id="44007"/>
    <lineage>
        <taxon>Bacteria</taxon>
        <taxon>Bacillati</taxon>
        <taxon>Bacillota</taxon>
        <taxon>Bacilli</taxon>
        <taxon>Lactobacillales</taxon>
        <taxon>Enterococcaceae</taxon>
        <taxon>Enterococcus</taxon>
    </lineage>
</organism>
<feature type="transmembrane region" description="Helical" evidence="5">
    <location>
        <begin position="301"/>
        <end position="321"/>
    </location>
</feature>
<proteinExistence type="predicted"/>
<feature type="transmembrane region" description="Helical" evidence="5">
    <location>
        <begin position="7"/>
        <end position="36"/>
    </location>
</feature>
<evidence type="ECO:0000256" key="2">
    <source>
        <dbReference type="ARBA" id="ARBA00022692"/>
    </source>
</evidence>
<feature type="transmembrane region" description="Helical" evidence="5">
    <location>
        <begin position="224"/>
        <end position="247"/>
    </location>
</feature>
<feature type="transmembrane region" description="Helical" evidence="5">
    <location>
        <begin position="259"/>
        <end position="281"/>
    </location>
</feature>
<evidence type="ECO:0000256" key="4">
    <source>
        <dbReference type="ARBA" id="ARBA00023136"/>
    </source>
</evidence>
<feature type="transmembrane region" description="Helical" evidence="5">
    <location>
        <begin position="48"/>
        <end position="65"/>
    </location>
</feature>
<evidence type="ECO:0000313" key="7">
    <source>
        <dbReference type="Proteomes" id="UP001269061"/>
    </source>
</evidence>
<dbReference type="RefSeq" id="WP_311815120.1">
    <property type="nucleotide sequence ID" value="NZ_JARQAV010000004.1"/>
</dbReference>
<comment type="subcellular location">
    <subcellularLocation>
        <location evidence="1">Membrane</location>
        <topology evidence="1">Multi-pass membrane protein</topology>
    </subcellularLocation>
</comment>
<dbReference type="Proteomes" id="UP001269061">
    <property type="component" value="Unassembled WGS sequence"/>
</dbReference>
<feature type="transmembrane region" description="Helical" evidence="5">
    <location>
        <begin position="143"/>
        <end position="163"/>
    </location>
</feature>
<keyword evidence="2 5" id="KW-0812">Transmembrane</keyword>
<feature type="transmembrane region" description="Helical" evidence="5">
    <location>
        <begin position="370"/>
        <end position="393"/>
    </location>
</feature>
<protein>
    <submittedName>
        <fullName evidence="6">Chloride channel protein</fullName>
    </submittedName>
</protein>
<evidence type="ECO:0000256" key="1">
    <source>
        <dbReference type="ARBA" id="ARBA00004141"/>
    </source>
</evidence>
<keyword evidence="4 5" id="KW-0472">Membrane</keyword>
<reference evidence="6 7" key="1">
    <citation type="submission" date="2023-03" db="EMBL/GenBank/DDBJ databases">
        <authorList>
            <person name="Shen W."/>
            <person name="Cai J."/>
        </authorList>
    </citation>
    <scope>NUCLEOTIDE SEQUENCE [LARGE SCALE GENOMIC DNA]</scope>
    <source>
        <strain evidence="6 7">Y59</strain>
    </source>
</reference>
<dbReference type="PANTHER" id="PTHR43427:SF12">
    <property type="entry name" value="CHLORIDE TRANSPORTER"/>
    <property type="match status" value="1"/>
</dbReference>
<feature type="transmembrane region" description="Helical" evidence="5">
    <location>
        <begin position="99"/>
        <end position="123"/>
    </location>
</feature>
<accession>A0ABU3FE61</accession>
<dbReference type="PANTHER" id="PTHR43427">
    <property type="entry name" value="CHLORIDE CHANNEL PROTEIN CLC-E"/>
    <property type="match status" value="1"/>
</dbReference>
<sequence length="411" mass="45285">MKFNSVFVLYSAILGFLAGLLSALFLTIVNLMIQLVWDTIPQRFDLPVYYPIIFGLIGGLLVGLFQRYVGDYPKTMEDTLEEFKATNAVKYKRQLSKNFIGALLVLTFGASLGPEAALASILGGLISWVGDRLKFTFARKEEFLKLGIGAMLATIFHAPLVGVATPFEEKLAHKSHKIKWRKLLLYGLSTIFGLIGFAFVQQLFPKEMIFKLRLPTVAWTKEVWLLILPAALLGIAFGYLFLVLERLSDKIAEKIQQPVLLALLAGLCIGLFGMWSSYFLFSGEHELLGLSENYTGLTVSFLFLLAVGKALLTNLCFAFGWRGGKIFPAVFSSTALGLALASLFPYTPGLIVAIAVAASVTIILNQPAVTAALLLFLFPLQFFPAIFLTCFAAQKIAAWLKSFQRTLTPPL</sequence>
<keyword evidence="7" id="KW-1185">Reference proteome</keyword>
<feature type="transmembrane region" description="Helical" evidence="5">
    <location>
        <begin position="183"/>
        <end position="204"/>
    </location>
</feature>
<dbReference type="EMBL" id="JARQAZ010000001">
    <property type="protein sequence ID" value="MDT2769322.1"/>
    <property type="molecule type" value="Genomic_DNA"/>
</dbReference>
<dbReference type="Gene3D" id="1.10.3080.10">
    <property type="entry name" value="Clc chloride channel"/>
    <property type="match status" value="1"/>
</dbReference>
<evidence type="ECO:0000313" key="6">
    <source>
        <dbReference type="EMBL" id="MDT2769322.1"/>
    </source>
</evidence>
<comment type="caution">
    <text evidence="6">The sequence shown here is derived from an EMBL/GenBank/DDBJ whole genome shotgun (WGS) entry which is preliminary data.</text>
</comment>
<dbReference type="Pfam" id="PF00654">
    <property type="entry name" value="Voltage_CLC"/>
    <property type="match status" value="1"/>
</dbReference>
<dbReference type="InterPro" id="IPR001807">
    <property type="entry name" value="ClC"/>
</dbReference>
<dbReference type="CDD" id="cd00400">
    <property type="entry name" value="Voltage_gated_ClC"/>
    <property type="match status" value="1"/>
</dbReference>
<evidence type="ECO:0000256" key="5">
    <source>
        <dbReference type="SAM" id="Phobius"/>
    </source>
</evidence>
<feature type="transmembrane region" description="Helical" evidence="5">
    <location>
        <begin position="333"/>
        <end position="364"/>
    </location>
</feature>
<name>A0ABU3FE61_9ENTE</name>